<dbReference type="EMBL" id="LKFS01000055">
    <property type="protein sequence ID" value="RND81441.1"/>
    <property type="molecule type" value="Genomic_DNA"/>
</dbReference>
<organism evidence="1 2">
    <name type="scientific">Lacticaseibacillus paracasei</name>
    <name type="common">Lactobacillus paracasei</name>
    <dbReference type="NCBI Taxonomy" id="1597"/>
    <lineage>
        <taxon>Bacteria</taxon>
        <taxon>Bacillati</taxon>
        <taxon>Bacillota</taxon>
        <taxon>Bacilli</taxon>
        <taxon>Lactobacillales</taxon>
        <taxon>Lactobacillaceae</taxon>
        <taxon>Lacticaseibacillus</taxon>
    </lineage>
</organism>
<reference evidence="1 2" key="1">
    <citation type="journal article" date="2018" name="Front. Microbiol.">
        <title>Conversion of Methionine to Cysteine in Lactobacillus paracasei Depends on the Highly Mobile cysK-ctl-cysE Gene Cluster.</title>
        <authorList>
            <person name="Wuthrich D."/>
            <person name="Irmler S."/>
            <person name="Berthoud H."/>
            <person name="Guggenbuhl B."/>
            <person name="Eugster E."/>
            <person name="Bruggmann R."/>
        </authorList>
    </citation>
    <scope>NUCLEOTIDE SEQUENCE [LARGE SCALE GENOMIC DNA]</scope>
    <source>
        <strain evidence="1 2">FAM18157</strain>
    </source>
</reference>
<accession>A0A422M2Z3</accession>
<sequence>MVKVVKENPYPKTTQLIYSQASERIAEKYNAWAERQPKRPAKVDVYSDTKLLTNVLEYHTTKKINEGNYSKLVSLDLAKALVTNLGFKDLNEVYWGDPEIYFEDYIVTLLLEMQESKDYSRYFWDIPLSTKEDVEKFYKNYKDEILDDGESSRSLVSSFIDFIYNVHESLEPVGEVFEFQDVKVDNSGLKNISSETLTFENLPHSLDVFINEVLLPFIYNVGFDDFNQLFDQEDQKKHIVSKIKIKKTNKK</sequence>
<dbReference type="Proteomes" id="UP000284716">
    <property type="component" value="Unassembled WGS sequence"/>
</dbReference>
<dbReference type="RefSeq" id="WP_123031935.1">
    <property type="nucleotide sequence ID" value="NZ_LKFS01000055.1"/>
</dbReference>
<proteinExistence type="predicted"/>
<evidence type="ECO:0000313" key="2">
    <source>
        <dbReference type="Proteomes" id="UP000284716"/>
    </source>
</evidence>
<evidence type="ECO:0000313" key="1">
    <source>
        <dbReference type="EMBL" id="RND81441.1"/>
    </source>
</evidence>
<dbReference type="AlphaFoldDB" id="A0A422M2Z3"/>
<name>A0A422M2Z3_LACPA</name>
<gene>
    <name evidence="1" type="ORF">FAM18157_01436</name>
</gene>
<comment type="caution">
    <text evidence="1">The sequence shown here is derived from an EMBL/GenBank/DDBJ whole genome shotgun (WGS) entry which is preliminary data.</text>
</comment>
<protein>
    <submittedName>
        <fullName evidence="1">Uncharacterized protein</fullName>
    </submittedName>
</protein>